<dbReference type="PANTHER" id="PTHR24148:SF64">
    <property type="entry name" value="HETEROKARYON INCOMPATIBILITY DOMAIN-CONTAINING PROTEIN"/>
    <property type="match status" value="1"/>
</dbReference>
<dbReference type="Proteomes" id="UP001273166">
    <property type="component" value="Unassembled WGS sequence"/>
</dbReference>
<dbReference type="AlphaFoldDB" id="A0AAJ0GUS1"/>
<dbReference type="InterPro" id="IPR010730">
    <property type="entry name" value="HET"/>
</dbReference>
<evidence type="ECO:0000259" key="1">
    <source>
        <dbReference type="Pfam" id="PF06985"/>
    </source>
</evidence>
<evidence type="ECO:0000313" key="2">
    <source>
        <dbReference type="EMBL" id="KAK3306225.1"/>
    </source>
</evidence>
<sequence>MEPCNAPYRYQPLPTPTCIRVLNILDEEETLHVSLRTVDLADEPFFYALSYTWGNPHANGVDFTEHFNAVNEEYSVSQKTPILCDGQVLEVQRNLLDILRELRQLLSSPNSQSQPPLLPTDGKLCIWIDAICINQNDMAERAAQVRIMDQIYKAAAHTVVWLGRADQYTQAAAATIARVAAYPRDVFAASGASPFRRQDPEVYAKSGLPYTSWMDWCSVAALLKRQWFSRVWIIQETVLSRSLVLLCGRHAIAWADLVAAARNVAARCAVLGWSPSTMFLQAHEIAVPLEHNVLRLADWREHYHRSKNNNNNNNDNPEEEAWRFTLENLVYDTWIFTSTVPHDKIYGILGLVQEEDPAVVRAAAWPIDYQAAPEQAFALATKRIIAQSNSLKILSCVQDASVRKIRAHPSWVPDYSLPYFNMMCNAGPFSAAGSLPLFTFSLLNSNSNSNSASWSTLHLKAHLFDRITTLAAPRNPSVVNSAMLLDPSWLDLTLLLQTPYPHTNPPQKRTEVLWRTLCADQDQTDTISPAPARFAALFKELLCAMVMVRAELEQEETESRHSSGGEGELVADECAASIGEALTWAREAWSNVLGWDKVESMAELREKAKGRFAGPECGWLVYTLVKLQALAVTEEGGGADTPGWEELERFSEAPSYVMRVKDGAERRLVLPADAGFANSFRRRYGKRRLFCTEKGYLGLGPASAAVGDVVCILPGAAGPFVLREFGGRCDGAKRLRLVGESYVHGIMHGEAVEADGLVLEDIELV</sequence>
<name>A0AAJ0GUS1_9PEZI</name>
<dbReference type="EMBL" id="JAUDZG010000004">
    <property type="protein sequence ID" value="KAK3306225.1"/>
    <property type="molecule type" value="Genomic_DNA"/>
</dbReference>
<dbReference type="RefSeq" id="XP_062722005.1">
    <property type="nucleotide sequence ID" value="XM_062870434.1"/>
</dbReference>
<proteinExistence type="predicted"/>
<comment type="caution">
    <text evidence="2">The sequence shown here is derived from an EMBL/GenBank/DDBJ whole genome shotgun (WGS) entry which is preliminary data.</text>
</comment>
<dbReference type="InterPro" id="IPR052895">
    <property type="entry name" value="HetReg/Transcr_Mod"/>
</dbReference>
<organism evidence="2 3">
    <name type="scientific">Chaetomium strumarium</name>
    <dbReference type="NCBI Taxonomy" id="1170767"/>
    <lineage>
        <taxon>Eukaryota</taxon>
        <taxon>Fungi</taxon>
        <taxon>Dikarya</taxon>
        <taxon>Ascomycota</taxon>
        <taxon>Pezizomycotina</taxon>
        <taxon>Sordariomycetes</taxon>
        <taxon>Sordariomycetidae</taxon>
        <taxon>Sordariales</taxon>
        <taxon>Chaetomiaceae</taxon>
        <taxon>Chaetomium</taxon>
    </lineage>
</organism>
<reference evidence="2" key="1">
    <citation type="journal article" date="2023" name="Mol. Phylogenet. Evol.">
        <title>Genome-scale phylogeny and comparative genomics of the fungal order Sordariales.</title>
        <authorList>
            <person name="Hensen N."/>
            <person name="Bonometti L."/>
            <person name="Westerberg I."/>
            <person name="Brannstrom I.O."/>
            <person name="Guillou S."/>
            <person name="Cros-Aarteil S."/>
            <person name="Calhoun S."/>
            <person name="Haridas S."/>
            <person name="Kuo A."/>
            <person name="Mondo S."/>
            <person name="Pangilinan J."/>
            <person name="Riley R."/>
            <person name="LaButti K."/>
            <person name="Andreopoulos B."/>
            <person name="Lipzen A."/>
            <person name="Chen C."/>
            <person name="Yan M."/>
            <person name="Daum C."/>
            <person name="Ng V."/>
            <person name="Clum A."/>
            <person name="Steindorff A."/>
            <person name="Ohm R.A."/>
            <person name="Martin F."/>
            <person name="Silar P."/>
            <person name="Natvig D.O."/>
            <person name="Lalanne C."/>
            <person name="Gautier V."/>
            <person name="Ament-Velasquez S.L."/>
            <person name="Kruys A."/>
            <person name="Hutchinson M.I."/>
            <person name="Powell A.J."/>
            <person name="Barry K."/>
            <person name="Miller A.N."/>
            <person name="Grigoriev I.V."/>
            <person name="Debuchy R."/>
            <person name="Gladieux P."/>
            <person name="Hiltunen Thoren M."/>
            <person name="Johannesson H."/>
        </authorList>
    </citation>
    <scope>NUCLEOTIDE SEQUENCE</scope>
    <source>
        <strain evidence="2">CBS 333.67</strain>
    </source>
</reference>
<dbReference type="GeneID" id="87889263"/>
<accession>A0AAJ0GUS1</accession>
<reference evidence="2" key="2">
    <citation type="submission" date="2023-06" db="EMBL/GenBank/DDBJ databases">
        <authorList>
            <consortium name="Lawrence Berkeley National Laboratory"/>
            <person name="Mondo S.J."/>
            <person name="Hensen N."/>
            <person name="Bonometti L."/>
            <person name="Westerberg I."/>
            <person name="Brannstrom I.O."/>
            <person name="Guillou S."/>
            <person name="Cros-Aarteil S."/>
            <person name="Calhoun S."/>
            <person name="Haridas S."/>
            <person name="Kuo A."/>
            <person name="Pangilinan J."/>
            <person name="Riley R."/>
            <person name="Labutti K."/>
            <person name="Andreopoulos B."/>
            <person name="Lipzen A."/>
            <person name="Chen C."/>
            <person name="Yanf M."/>
            <person name="Daum C."/>
            <person name="Ng V."/>
            <person name="Clum A."/>
            <person name="Steindorff A."/>
            <person name="Ohm R."/>
            <person name="Martin F."/>
            <person name="Silar P."/>
            <person name="Natvig D."/>
            <person name="Lalanne C."/>
            <person name="Gautier V."/>
            <person name="Ament-Velasquez S.L."/>
            <person name="Kruys A."/>
            <person name="Hutchinson M.I."/>
            <person name="Powell A.J."/>
            <person name="Barry K."/>
            <person name="Miller A.N."/>
            <person name="Grigoriev I.V."/>
            <person name="Debuchy R."/>
            <person name="Gladieux P."/>
            <person name="Thoren M.H."/>
            <person name="Johannesson H."/>
        </authorList>
    </citation>
    <scope>NUCLEOTIDE SEQUENCE</scope>
    <source>
        <strain evidence="2">CBS 333.67</strain>
    </source>
</reference>
<protein>
    <submittedName>
        <fullName evidence="2">Heterokaryon incompatibility protein-domain-containing protein</fullName>
    </submittedName>
</protein>
<gene>
    <name evidence="2" type="ORF">B0T15DRAFT_557081</name>
</gene>
<feature type="domain" description="Heterokaryon incompatibility" evidence="1">
    <location>
        <begin position="46"/>
        <end position="236"/>
    </location>
</feature>
<evidence type="ECO:0000313" key="3">
    <source>
        <dbReference type="Proteomes" id="UP001273166"/>
    </source>
</evidence>
<dbReference type="PANTHER" id="PTHR24148">
    <property type="entry name" value="ANKYRIN REPEAT DOMAIN-CONTAINING PROTEIN 39 HOMOLOG-RELATED"/>
    <property type="match status" value="1"/>
</dbReference>
<dbReference type="Pfam" id="PF06985">
    <property type="entry name" value="HET"/>
    <property type="match status" value="1"/>
</dbReference>
<dbReference type="Pfam" id="PF26639">
    <property type="entry name" value="Het-6_barrel"/>
    <property type="match status" value="1"/>
</dbReference>
<keyword evidence="3" id="KW-1185">Reference proteome</keyword>